<organism evidence="2 3">
    <name type="scientific">Penicillium frequentans</name>
    <dbReference type="NCBI Taxonomy" id="3151616"/>
    <lineage>
        <taxon>Eukaryota</taxon>
        <taxon>Fungi</taxon>
        <taxon>Dikarya</taxon>
        <taxon>Ascomycota</taxon>
        <taxon>Pezizomycotina</taxon>
        <taxon>Eurotiomycetes</taxon>
        <taxon>Eurotiomycetidae</taxon>
        <taxon>Eurotiales</taxon>
        <taxon>Aspergillaceae</taxon>
        <taxon>Penicillium</taxon>
    </lineage>
</organism>
<reference evidence="2 3" key="1">
    <citation type="journal article" date="2023" name="IMA Fungus">
        <title>Comparative genomic study of the Penicillium genus elucidates a diverse pangenome and 15 lateral gene transfer events.</title>
        <authorList>
            <person name="Petersen C."/>
            <person name="Sorensen T."/>
            <person name="Nielsen M.R."/>
            <person name="Sondergaard T.E."/>
            <person name="Sorensen J.L."/>
            <person name="Fitzpatrick D.A."/>
            <person name="Frisvad J.C."/>
            <person name="Nielsen K.L."/>
        </authorList>
    </citation>
    <scope>NUCLEOTIDE SEQUENCE [LARGE SCALE GENOMIC DNA]</scope>
    <source>
        <strain evidence="2 3">IBT 35679</strain>
    </source>
</reference>
<gene>
    <name evidence="2" type="ORF">N7494_012313</name>
</gene>
<comment type="caution">
    <text evidence="2">The sequence shown here is derived from an EMBL/GenBank/DDBJ whole genome shotgun (WGS) entry which is preliminary data.</text>
</comment>
<dbReference type="PANTHER" id="PTHR47534">
    <property type="entry name" value="YALI0E05731P"/>
    <property type="match status" value="1"/>
</dbReference>
<dbReference type="InterPro" id="IPR052228">
    <property type="entry name" value="Sec_Metab_Biosynth_Oxidored"/>
</dbReference>
<dbReference type="PANTHER" id="PTHR47534:SF3">
    <property type="entry name" value="ALCOHOL DEHYDROGENASE-LIKE C-TERMINAL DOMAIN-CONTAINING PROTEIN"/>
    <property type="match status" value="1"/>
</dbReference>
<dbReference type="Proteomes" id="UP001220324">
    <property type="component" value="Unassembled WGS sequence"/>
</dbReference>
<name>A0AAD6GAG4_9EURO</name>
<accession>A0AAD6GAG4</accession>
<dbReference type="GO" id="GO:0016491">
    <property type="term" value="F:oxidoreductase activity"/>
    <property type="evidence" value="ECO:0007669"/>
    <property type="project" value="UniProtKB-KW"/>
</dbReference>
<dbReference type="EMBL" id="JAQIZZ010000008">
    <property type="protein sequence ID" value="KAJ5525663.1"/>
    <property type="molecule type" value="Genomic_DNA"/>
</dbReference>
<evidence type="ECO:0000256" key="1">
    <source>
        <dbReference type="ARBA" id="ARBA00023002"/>
    </source>
</evidence>
<dbReference type="Pfam" id="PF00106">
    <property type="entry name" value="adh_short"/>
    <property type="match status" value="1"/>
</dbReference>
<protein>
    <submittedName>
        <fullName evidence="2">Uncharacterized protein</fullName>
    </submittedName>
</protein>
<evidence type="ECO:0000313" key="3">
    <source>
        <dbReference type="Proteomes" id="UP001220324"/>
    </source>
</evidence>
<keyword evidence="3" id="KW-1185">Reference proteome</keyword>
<dbReference type="InterPro" id="IPR002347">
    <property type="entry name" value="SDR_fam"/>
</dbReference>
<dbReference type="Gene3D" id="3.40.50.720">
    <property type="entry name" value="NAD(P)-binding Rossmann-like Domain"/>
    <property type="match status" value="1"/>
</dbReference>
<keyword evidence="1" id="KW-0560">Oxidoreductase</keyword>
<dbReference type="AlphaFoldDB" id="A0AAD6GAG4"/>
<sequence length="329" mass="35792">MVDLRTVLQSNNRLSDAKGPQVALFVGATSGIGLGILKEFAQHAVNPRVYVVARNAETAAPLLEELRLINPGATFEIIERNVSLIKDAEKVTEFIKSKESSLDLLCMSVGFFSLDGRQDTTEGLEASLTTRYYSRIRMAQLLLPLLNQSKSPHVLSILAGGQEGSLHEDDLGLDNPKNFSVGSGNSHATTMMTFALEHLASENPRISFVHAFPGVVATPLFNRIAGGILGMLIRYVVAPVLKLFLRSVSEAGQRGLFTITSARYSVDDGIVPLAGDLQKAQRTEGGIFTIDQHGEAGDNAKVLEDFRKRGVDKNIWDHTMNVFAIVSSR</sequence>
<dbReference type="SUPFAM" id="SSF51735">
    <property type="entry name" value="NAD(P)-binding Rossmann-fold domains"/>
    <property type="match status" value="1"/>
</dbReference>
<proteinExistence type="predicted"/>
<evidence type="ECO:0000313" key="2">
    <source>
        <dbReference type="EMBL" id="KAJ5525663.1"/>
    </source>
</evidence>
<dbReference type="InterPro" id="IPR036291">
    <property type="entry name" value="NAD(P)-bd_dom_sf"/>
</dbReference>